<keyword evidence="5" id="KW-0175">Coiled coil</keyword>
<feature type="domain" description="Phorbol-ester/DAG-type" evidence="7">
    <location>
        <begin position="489"/>
        <end position="534"/>
    </location>
</feature>
<feature type="domain" description="Phorbol-ester/DAG-type" evidence="7">
    <location>
        <begin position="246"/>
        <end position="299"/>
    </location>
</feature>
<feature type="domain" description="Zinc finger PHD-type" evidence="8">
    <location>
        <begin position="266"/>
        <end position="340"/>
    </location>
</feature>
<dbReference type="EMBL" id="JBCGBO010000002">
    <property type="protein sequence ID" value="KAK9223253.1"/>
    <property type="molecule type" value="Genomic_DNA"/>
</dbReference>
<dbReference type="Pfam" id="PF03107">
    <property type="entry name" value="C1_2"/>
    <property type="match status" value="11"/>
</dbReference>
<feature type="domain" description="Phorbol-ester/DAG-type" evidence="7">
    <location>
        <begin position="788"/>
        <end position="838"/>
    </location>
</feature>
<feature type="domain" description="Phorbol-ester/DAG-type" evidence="7">
    <location>
        <begin position="305"/>
        <end position="355"/>
    </location>
</feature>
<evidence type="ECO:0000259" key="7">
    <source>
        <dbReference type="SMART" id="SM00109"/>
    </source>
</evidence>
<reference evidence="9 10" key="1">
    <citation type="submission" date="2024-05" db="EMBL/GenBank/DDBJ databases">
        <title>Haplotype-resolved chromosome-level genome assembly of Huyou (Citrus changshanensis).</title>
        <authorList>
            <person name="Miao C."/>
            <person name="Chen W."/>
            <person name="Wu Y."/>
            <person name="Wang L."/>
            <person name="Zhao S."/>
            <person name="Grierson D."/>
            <person name="Xu C."/>
            <person name="Chen K."/>
        </authorList>
    </citation>
    <scope>NUCLEOTIDE SEQUENCE [LARGE SCALE GENOMIC DNA]</scope>
    <source>
        <strain evidence="9">01-14</strain>
        <tissue evidence="9">Leaf</tissue>
    </source>
</reference>
<keyword evidence="3" id="KW-0863">Zinc-finger</keyword>
<evidence type="ECO:0000259" key="8">
    <source>
        <dbReference type="SMART" id="SM00249"/>
    </source>
</evidence>
<keyword evidence="10" id="KW-1185">Reference proteome</keyword>
<sequence length="1296" mass="149649">MSLSDVVGLVIRNRTSSKTESEKQRNREPEMETERNPIHEHPLTLCEIEDDNPPCPVCDWRYCFDGSNCDDCEFHPEKCSACDRQPSGSFYFCKQCWPKSPFFHKLCAELPRQIRIALRPHCVLRLRQESVGPDMPSFLSDKAFDCDYCDESHKDNPFLCCDFCNFQIGAPCATTLIKYHRGQEEHIQHFSHRHPLILLEMELEAEDTKCKFCCKNIHGSQSYYCCGPCNFYIHKSCSELPQQVRHPFHPCQSLTLQNNDLSEWYRCDACRSNIDLGMRYRCDDCDFDMHPECMSLKPNVKYPAHQHLLIVVEDMSYESQCHGCSLDIEGTFFARCIECKLDFHVQCGPAPSLPPTVVHKSHRHPLSLIDKSETLGTDDATHLYCDACKEETNPSYPCYGCSECDQYYAHVRCVITEIHLDNTERHEHFSHGHLLVLLENERNDDIECHACENLIIQGHSAYGCDPCRFYLHKSCFELPKVMKHISDSHYLTLQNSSFSERCTACGQQLKGNAIYHCETCDFDLDLDCASQHPSIKLDWKASSDDHDENRDGIGHYSHYHHLTVLDVGDAECQLCHKNIHGTSYGCTPCMFNIHESCAELPQEVRHPFHPRHSLTVQENTFQSRYFCDACRFDVKPGLRYRCDECDFDLHLECLSLKANIRYEDHQHLLILIENMSCKSKCEACRCDIEGTFFLRCVECKLNFHVQCGPDWLPPTVDQQHHDHPLTLTTGTIVKDNDGDLLRCEICKEERNPNHPSYGCVECECHAHVRCVITEVPSDEREKLNHFGHDHCLFLVGNQRDDDGVVCYACEKLVRGQPTYGCDQCRFYLHKSCAELPRQIQHALHRHSLILKSHTDEGTKEDHECGACLKKLSGFFYQCDNCFVMDIDCALSQFGGDKHRLTVFEKIQHTPKCGKYISTTHGALNSDCMKCKFRVYLLRSPLPPAIEDRSHQHPLILTDNVADKNYYTQVCDVCEEERDPELCVYYCAKCDFIAEFDCVVSEEQPRDVPFRTISRKTSNKVKISERITYQNIQNSFTDEEDEKWEEIVEAFNEEKEEILEKFSGAGHEAKVSSSSRKFVYSDEDSDEHFLQRLAVCSKKDRVRLLADEDYNSEVIQVGGYKTIPKLAGVLKSLLDKYGDIGASCSIAQGHTNLKMCVMVNFCSTVHSMCNTMIQDVNYGLLYTWWRHFNMAHRTGFKVEFFFDRLRRIAQARYRIDNDQLRNSPINFRYEEMAKLSKEIDGLAGEIDLKKENLELLRKQIKDDISNISYEKKREATEELSKAREIGIMKAGMHTQLL</sequence>
<organism evidence="9 10">
    <name type="scientific">Citrus x changshan-huyou</name>
    <dbReference type="NCBI Taxonomy" id="2935761"/>
    <lineage>
        <taxon>Eukaryota</taxon>
        <taxon>Viridiplantae</taxon>
        <taxon>Streptophyta</taxon>
        <taxon>Embryophyta</taxon>
        <taxon>Tracheophyta</taxon>
        <taxon>Spermatophyta</taxon>
        <taxon>Magnoliopsida</taxon>
        <taxon>eudicotyledons</taxon>
        <taxon>Gunneridae</taxon>
        <taxon>Pentapetalae</taxon>
        <taxon>rosids</taxon>
        <taxon>malvids</taxon>
        <taxon>Sapindales</taxon>
        <taxon>Rutaceae</taxon>
        <taxon>Aurantioideae</taxon>
        <taxon>Citrus</taxon>
    </lineage>
</organism>
<evidence type="ECO:0000313" key="10">
    <source>
        <dbReference type="Proteomes" id="UP001428341"/>
    </source>
</evidence>
<dbReference type="InterPro" id="IPR002219">
    <property type="entry name" value="PKC_DAG/PE"/>
</dbReference>
<evidence type="ECO:0000256" key="6">
    <source>
        <dbReference type="SAM" id="MobiDB-lite"/>
    </source>
</evidence>
<evidence type="ECO:0000256" key="4">
    <source>
        <dbReference type="ARBA" id="ARBA00022833"/>
    </source>
</evidence>
<dbReference type="Gene3D" id="3.30.60.90">
    <property type="match status" value="2"/>
</dbReference>
<proteinExistence type="predicted"/>
<keyword evidence="4" id="KW-0862">Zinc</keyword>
<feature type="domain" description="Zinc finger PHD-type" evidence="8">
    <location>
        <begin position="571"/>
        <end position="631"/>
    </location>
</feature>
<accession>A0AAP0MTW2</accession>
<dbReference type="SMART" id="SM00109">
    <property type="entry name" value="C1"/>
    <property type="match status" value="7"/>
</dbReference>
<feature type="domain" description="Phorbol-ester/DAG-type" evidence="7">
    <location>
        <begin position="558"/>
        <end position="603"/>
    </location>
</feature>
<dbReference type="InterPro" id="IPR004146">
    <property type="entry name" value="DC1"/>
</dbReference>
<evidence type="ECO:0000256" key="5">
    <source>
        <dbReference type="SAM" id="Coils"/>
    </source>
</evidence>
<dbReference type="Proteomes" id="UP001428341">
    <property type="component" value="Unassembled WGS sequence"/>
</dbReference>
<dbReference type="SUPFAM" id="SSF57889">
    <property type="entry name" value="Cysteine-rich domain"/>
    <property type="match status" value="8"/>
</dbReference>
<feature type="region of interest" description="Disordered" evidence="6">
    <location>
        <begin position="14"/>
        <end position="36"/>
    </location>
</feature>
<dbReference type="SMART" id="SM00249">
    <property type="entry name" value="PHD"/>
    <property type="match status" value="4"/>
</dbReference>
<keyword evidence="2" id="KW-0677">Repeat</keyword>
<dbReference type="PANTHER" id="PTHR46288:SF70">
    <property type="entry name" value="CYSTEINE_HISTIDINE-RICH C1 DOMAIN FAMILY PROTEIN"/>
    <property type="match status" value="1"/>
</dbReference>
<feature type="domain" description="Zinc finger PHD-type" evidence="8">
    <location>
        <begin position="805"/>
        <end position="882"/>
    </location>
</feature>
<evidence type="ECO:0008006" key="11">
    <source>
        <dbReference type="Google" id="ProtNLM"/>
    </source>
</evidence>
<feature type="domain" description="Phorbol-ester/DAG-type" evidence="7">
    <location>
        <begin position="192"/>
        <end position="243"/>
    </location>
</feature>
<gene>
    <name evidence="9" type="ORF">WN944_011695</name>
</gene>
<comment type="caution">
    <text evidence="9">The sequence shown here is derived from an EMBL/GenBank/DDBJ whole genome shotgun (WGS) entry which is preliminary data.</text>
</comment>
<feature type="domain" description="Zinc finger PHD-type" evidence="8">
    <location>
        <begin position="384"/>
        <end position="452"/>
    </location>
</feature>
<dbReference type="InterPro" id="IPR043145">
    <property type="entry name" value="Znf_ZZ_sf"/>
</dbReference>
<name>A0AAP0MTW2_9ROSI</name>
<feature type="coiled-coil region" evidence="5">
    <location>
        <begin position="1231"/>
        <end position="1258"/>
    </location>
</feature>
<evidence type="ECO:0000313" key="9">
    <source>
        <dbReference type="EMBL" id="KAK9223253.1"/>
    </source>
</evidence>
<dbReference type="PANTHER" id="PTHR46288">
    <property type="entry name" value="PHORBOL-ESTER/DAG-TYPE DOMAIN-CONTAINING PROTEIN"/>
    <property type="match status" value="1"/>
</dbReference>
<evidence type="ECO:0000256" key="3">
    <source>
        <dbReference type="ARBA" id="ARBA00022771"/>
    </source>
</evidence>
<dbReference type="InterPro" id="IPR046349">
    <property type="entry name" value="C1-like_sf"/>
</dbReference>
<feature type="compositionally biased region" description="Basic and acidic residues" evidence="6">
    <location>
        <begin position="17"/>
        <end position="36"/>
    </location>
</feature>
<evidence type="ECO:0000256" key="2">
    <source>
        <dbReference type="ARBA" id="ARBA00022737"/>
    </source>
</evidence>
<dbReference type="GO" id="GO:0008270">
    <property type="term" value="F:zinc ion binding"/>
    <property type="evidence" value="ECO:0007669"/>
    <property type="project" value="UniProtKB-KW"/>
</dbReference>
<feature type="domain" description="Phorbol-ester/DAG-type" evidence="7">
    <location>
        <begin position="431"/>
        <end position="481"/>
    </location>
</feature>
<evidence type="ECO:0000256" key="1">
    <source>
        <dbReference type="ARBA" id="ARBA00022723"/>
    </source>
</evidence>
<keyword evidence="1" id="KW-0479">Metal-binding</keyword>
<dbReference type="InterPro" id="IPR001965">
    <property type="entry name" value="Znf_PHD"/>
</dbReference>
<protein>
    <recommendedName>
        <fullName evidence="11">Phorbol-ester/DAG-type domain-containing protein</fullName>
    </recommendedName>
</protein>